<evidence type="ECO:0000313" key="10">
    <source>
        <dbReference type="EMBL" id="EUB61106.1"/>
    </source>
</evidence>
<feature type="region of interest" description="Disordered" evidence="8">
    <location>
        <begin position="42"/>
        <end position="63"/>
    </location>
</feature>
<feature type="compositionally biased region" description="Polar residues" evidence="8">
    <location>
        <begin position="774"/>
        <end position="787"/>
    </location>
</feature>
<comment type="caution">
    <text evidence="10">The sequence shown here is derived from an EMBL/GenBank/DDBJ whole genome shotgun (WGS) entry which is preliminary data.</text>
</comment>
<dbReference type="OMA" id="RALQKWH"/>
<keyword evidence="6 7" id="KW-0539">Nucleus</keyword>
<dbReference type="GeneID" id="36339854"/>
<dbReference type="GO" id="GO:0000390">
    <property type="term" value="P:spliceosomal complex disassembly"/>
    <property type="evidence" value="ECO:0007669"/>
    <property type="project" value="InterPro"/>
</dbReference>
<dbReference type="RefSeq" id="XP_024352302.1">
    <property type="nucleotide sequence ID" value="XM_024493388.1"/>
</dbReference>
<dbReference type="KEGG" id="egl:EGR_04139"/>
<dbReference type="PROSITE" id="PS50174">
    <property type="entry name" value="G_PATCH"/>
    <property type="match status" value="1"/>
</dbReference>
<dbReference type="Pfam" id="PF07842">
    <property type="entry name" value="GCFC"/>
    <property type="match status" value="1"/>
</dbReference>
<comment type="similarity">
    <text evidence="2 7">Belongs to the TFP11/STIP family.</text>
</comment>
<keyword evidence="3 7" id="KW-0507">mRNA processing</keyword>
<keyword evidence="4 7" id="KW-0747">Spliceosome</keyword>
<evidence type="ECO:0000256" key="5">
    <source>
        <dbReference type="ARBA" id="ARBA00023187"/>
    </source>
</evidence>
<feature type="region of interest" description="Disordered" evidence="8">
    <location>
        <begin position="111"/>
        <end position="148"/>
    </location>
</feature>
<sequence length="870" mass="97499">MDSSPEMDRFGVSEQDYEYMFDPLKRRGFTSKKQQIYGVFASDSDSETEESGMSSMASIRKRKGSNYSGPITFVSGGIKEGSKTLESVVNEEDLDVGISDEEEDKRLFSVDTHAKENSSKQHVFAKPASFRSRKLTSSSTTQGFGSWERHTKGIGMKLLQKMGFKAGEGLGKAGQGIVTPVEAVKRAGKGAVGSMGPEAAAAPRRGNEPVPLPQERQSDNSGLPRYKKKSGVNGDSGSEKRSHKAIYMSADELIASVSPATPAAAIKSHGPFIQNSELSKVKVIDMTQREQRVYEGYEAALSSSSRYGRRVDEADDDVVDAESRKRERRIEGHFFEVPVLCHNIDLVIKTTEDEIRRLDRGARYEEDRTTGLQHEIDRLSRVVEKAAFDVDELAAALDLISQFESALKRGDTGSSPEACSSWLTRIRRECADLFELPALLAAVARPLLDSMLISWKPLVIRGPLDLTIPYLLYEYLYVSQQTVIEQPEPENPSYGVSALMEWRSALDDAGAFEILLRTSWLPSARRCVTMEWDPHDCERLLAVFEAWQSLLPEDLLQHDLLDGLVLPRLRTAVEAWNPLTDTVPIHTWLHPWLPWFGGASRLATVHEVVLHKLALCLTNWHPSDASASSVLLPWRNVIPMTQMTIFLSRNVVPKLALINPADQNMEPWNWVMRWLEIVDPAVIADLLERFFLPRWLHCLSEWLTQAVDSRNRHAPSTGQIFSEIGAWYSGWKGQIPPELMDYPSIKDALTKALNFMECAMRGITPEALSYGRAPNSQLASGPPNSGTARRPPFVPLPQLPPTNLREQVEQTAAQRGFLFLPIANRFHEGKQVYRLEAQQVFFDRNVAFCFNSYDSGWHPVSFNELMAMAE</sequence>
<evidence type="ECO:0000256" key="4">
    <source>
        <dbReference type="ARBA" id="ARBA00022728"/>
    </source>
</evidence>
<feature type="domain" description="G-patch" evidence="9">
    <location>
        <begin position="151"/>
        <end position="197"/>
    </location>
</feature>
<evidence type="ECO:0000256" key="3">
    <source>
        <dbReference type="ARBA" id="ARBA00022664"/>
    </source>
</evidence>
<dbReference type="AlphaFoldDB" id="W6UIX5"/>
<dbReference type="CTD" id="36339854"/>
<evidence type="ECO:0000256" key="1">
    <source>
        <dbReference type="ARBA" id="ARBA00004123"/>
    </source>
</evidence>
<dbReference type="InterPro" id="IPR022783">
    <property type="entry name" value="GCFC_dom"/>
</dbReference>
<comment type="subcellular location">
    <subcellularLocation>
        <location evidence="1 7">Nucleus</location>
    </subcellularLocation>
</comment>
<gene>
    <name evidence="10" type="ORF">EGR_04139</name>
</gene>
<organism evidence="10 11">
    <name type="scientific">Echinococcus granulosus</name>
    <name type="common">Hydatid tapeworm</name>
    <dbReference type="NCBI Taxonomy" id="6210"/>
    <lineage>
        <taxon>Eukaryota</taxon>
        <taxon>Metazoa</taxon>
        <taxon>Spiralia</taxon>
        <taxon>Lophotrochozoa</taxon>
        <taxon>Platyhelminthes</taxon>
        <taxon>Cestoda</taxon>
        <taxon>Eucestoda</taxon>
        <taxon>Cyclophyllidea</taxon>
        <taxon>Taeniidae</taxon>
        <taxon>Echinococcus</taxon>
        <taxon>Echinococcus granulosus group</taxon>
    </lineage>
</organism>
<protein>
    <submittedName>
        <fullName evidence="10">Tuftelin-interacting protein</fullName>
    </submittedName>
</protein>
<name>W6UIX5_ECHGR</name>
<dbReference type="InterPro" id="IPR024933">
    <property type="entry name" value="TFP11"/>
</dbReference>
<dbReference type="EMBL" id="APAU02000024">
    <property type="protein sequence ID" value="EUB61106.1"/>
    <property type="molecule type" value="Genomic_DNA"/>
</dbReference>
<dbReference type="OrthoDB" id="4822at2759"/>
<dbReference type="SMART" id="SM00443">
    <property type="entry name" value="G_patch"/>
    <property type="match status" value="1"/>
</dbReference>
<dbReference type="InterPro" id="IPR022159">
    <property type="entry name" value="STIP/TFIP11_N"/>
</dbReference>
<feature type="compositionally biased region" description="Polar residues" evidence="8">
    <location>
        <begin position="135"/>
        <end position="144"/>
    </location>
</feature>
<dbReference type="STRING" id="6210.W6UIX5"/>
<dbReference type="PANTHER" id="PTHR23329:SF1">
    <property type="entry name" value="TUFTELIN-INTERACTING PROTEIN 11"/>
    <property type="match status" value="1"/>
</dbReference>
<evidence type="ECO:0000313" key="11">
    <source>
        <dbReference type="Proteomes" id="UP000019149"/>
    </source>
</evidence>
<dbReference type="Proteomes" id="UP000019149">
    <property type="component" value="Unassembled WGS sequence"/>
</dbReference>
<keyword evidence="11" id="KW-1185">Reference proteome</keyword>
<accession>W6UIX5</accession>
<dbReference type="InterPro" id="IPR045211">
    <property type="entry name" value="TFP11/STIP/Ntr1"/>
</dbReference>
<feature type="region of interest" description="Disordered" evidence="8">
    <location>
        <begin position="773"/>
        <end position="801"/>
    </location>
</feature>
<dbReference type="Pfam" id="PF01585">
    <property type="entry name" value="G-patch"/>
    <property type="match status" value="1"/>
</dbReference>
<evidence type="ECO:0000256" key="8">
    <source>
        <dbReference type="SAM" id="MobiDB-lite"/>
    </source>
</evidence>
<feature type="region of interest" description="Disordered" evidence="8">
    <location>
        <begin position="189"/>
        <end position="243"/>
    </location>
</feature>
<keyword evidence="5 7" id="KW-0508">mRNA splicing</keyword>
<evidence type="ECO:0000256" key="6">
    <source>
        <dbReference type="ARBA" id="ARBA00023242"/>
    </source>
</evidence>
<evidence type="ECO:0000256" key="7">
    <source>
        <dbReference type="PIRNR" id="PIRNR017706"/>
    </source>
</evidence>
<dbReference type="GO" id="GO:0003676">
    <property type="term" value="F:nucleic acid binding"/>
    <property type="evidence" value="ECO:0007669"/>
    <property type="project" value="InterPro"/>
</dbReference>
<dbReference type="GO" id="GO:0071008">
    <property type="term" value="C:U2-type post-mRNA release spliceosomal complex"/>
    <property type="evidence" value="ECO:0007669"/>
    <property type="project" value="TreeGrafter"/>
</dbReference>
<reference evidence="10 11" key="1">
    <citation type="journal article" date="2013" name="Nat. Genet.">
        <title>The genome of the hydatid tapeworm Echinococcus granulosus.</title>
        <authorList>
            <person name="Zheng H."/>
            <person name="Zhang W."/>
            <person name="Zhang L."/>
            <person name="Zhang Z."/>
            <person name="Li J."/>
            <person name="Lu G."/>
            <person name="Zhu Y."/>
            <person name="Wang Y."/>
            <person name="Huang Y."/>
            <person name="Liu J."/>
            <person name="Kang H."/>
            <person name="Chen J."/>
            <person name="Wang L."/>
            <person name="Chen A."/>
            <person name="Yu S."/>
            <person name="Gao Z."/>
            <person name="Jin L."/>
            <person name="Gu W."/>
            <person name="Wang Z."/>
            <person name="Zhao L."/>
            <person name="Shi B."/>
            <person name="Wen H."/>
            <person name="Lin R."/>
            <person name="Jones M.K."/>
            <person name="Brejova B."/>
            <person name="Vinar T."/>
            <person name="Zhao G."/>
            <person name="McManus D.P."/>
            <person name="Chen Z."/>
            <person name="Zhou Y."/>
            <person name="Wang S."/>
        </authorList>
    </citation>
    <scope>NUCLEOTIDE SEQUENCE [LARGE SCALE GENOMIC DNA]</scope>
</reference>
<evidence type="ECO:0000256" key="2">
    <source>
        <dbReference type="ARBA" id="ARBA00010900"/>
    </source>
</evidence>
<dbReference type="PIRSF" id="PIRSF017706">
    <property type="entry name" value="TFIP11"/>
    <property type="match status" value="1"/>
</dbReference>
<evidence type="ECO:0000259" key="9">
    <source>
        <dbReference type="PROSITE" id="PS50174"/>
    </source>
</evidence>
<dbReference type="Pfam" id="PF12457">
    <property type="entry name" value="TIP_N"/>
    <property type="match status" value="1"/>
</dbReference>
<proteinExistence type="inferred from homology"/>
<dbReference type="PANTHER" id="PTHR23329">
    <property type="entry name" value="TUFTELIN-INTERACTING PROTEIN 11-RELATED"/>
    <property type="match status" value="1"/>
</dbReference>
<dbReference type="InterPro" id="IPR000467">
    <property type="entry name" value="G_patch_dom"/>
</dbReference>